<evidence type="ECO:0000256" key="5">
    <source>
        <dbReference type="PIRSR" id="PIRSR602401-1"/>
    </source>
</evidence>
<dbReference type="InterPro" id="IPR036396">
    <property type="entry name" value="Cyt_P450_sf"/>
</dbReference>
<evidence type="ECO:0000256" key="6">
    <source>
        <dbReference type="SAM" id="Phobius"/>
    </source>
</evidence>
<keyword evidence="8" id="KW-1185">Reference proteome</keyword>
<gene>
    <name evidence="7" type="ORF">CLIB1423_01S04852</name>
</gene>
<evidence type="ECO:0000256" key="2">
    <source>
        <dbReference type="ARBA" id="ARBA00022723"/>
    </source>
</evidence>
<keyword evidence="2 5" id="KW-0479">Metal-binding</keyword>
<dbReference type="EMBL" id="CAKXYY010000001">
    <property type="protein sequence ID" value="CAH2350204.1"/>
    <property type="molecule type" value="Genomic_DNA"/>
</dbReference>
<keyword evidence="5" id="KW-0349">Heme</keyword>
<dbReference type="PANTHER" id="PTHR46300">
    <property type="entry name" value="P450, PUTATIVE (EUROFUNG)-RELATED-RELATED"/>
    <property type="match status" value="1"/>
</dbReference>
<comment type="cofactor">
    <cofactor evidence="5">
        <name>heme</name>
        <dbReference type="ChEBI" id="CHEBI:30413"/>
    </cofactor>
</comment>
<reference evidence="7" key="1">
    <citation type="submission" date="2022-03" db="EMBL/GenBank/DDBJ databases">
        <authorList>
            <person name="Legras J.-L."/>
            <person name="Devillers H."/>
            <person name="Grondin C."/>
        </authorList>
    </citation>
    <scope>NUCLEOTIDE SEQUENCE</scope>
    <source>
        <strain evidence="7">CLIB 1423</strain>
    </source>
</reference>
<dbReference type="GO" id="GO:0004497">
    <property type="term" value="F:monooxygenase activity"/>
    <property type="evidence" value="ECO:0007669"/>
    <property type="project" value="InterPro"/>
</dbReference>
<dbReference type="SUPFAM" id="SSF48264">
    <property type="entry name" value="Cytochrome P450"/>
    <property type="match status" value="1"/>
</dbReference>
<feature type="binding site" description="axial binding residue" evidence="5">
    <location>
        <position position="480"/>
    </location>
    <ligand>
        <name>heme</name>
        <dbReference type="ChEBI" id="CHEBI:30413"/>
    </ligand>
    <ligandPart>
        <name>Fe</name>
        <dbReference type="ChEBI" id="CHEBI:18248"/>
    </ligandPart>
</feature>
<evidence type="ECO:0000313" key="7">
    <source>
        <dbReference type="EMBL" id="CAH2350204.1"/>
    </source>
</evidence>
<comment type="caution">
    <text evidence="7">The sequence shown here is derived from an EMBL/GenBank/DDBJ whole genome shotgun (WGS) entry which is preliminary data.</text>
</comment>
<dbReference type="Gene3D" id="1.10.630.10">
    <property type="entry name" value="Cytochrome P450"/>
    <property type="match status" value="1"/>
</dbReference>
<keyword evidence="3" id="KW-0560">Oxidoreductase</keyword>
<dbReference type="Proteomes" id="UP000837801">
    <property type="component" value="Unassembled WGS sequence"/>
</dbReference>
<sequence>MIARYITNWPIAACFAILIVGLVLWVILDKVLGLGAPPIIPSLPSMNNDGWPIVGNFPQLLENPSLILMNWSKRTSSDIFQIRLGIKRVVVVNSFKDSKVLANRFACSTNSRPISYVFHNLVSATQGFTVGSTPAGQSYKLKKKAVAMSLNQKNVDSFSELLDIETCRVIKNILLTNSELHCMPSCYCPKCCITTELSDISLMSYFQLFVLKVALALSYGLNIDTYKRNREFAEEIIRVENTIINLRSPGTNMEDFIPILRFPPFSYFSQSNRAKQYRDRRDKYMNELMINLQFRLEQHDNCAKNSIVGKLIQTSSQNNLSSVEIQSICLTLISAGLDNTPLNFNHLMGQLSQPHTGSILQQKAFHDISSQYKGDIIEAWDSVAYSMKCQYVLALIYETLRYFTVLPLSLPRQTTKEIDYLGYTIPKGTTIFFNAYAANHDSREFPDPMKFNPDRWLDQKTKRINQNMTHFSFGEGSRKCSGNILVIKELYTLTCRMIILFKIRPPTNSRDLMGLDPFQYNSNKCATSFEPKLFKVKLEKRNFLNIDQLYSKIDSW</sequence>
<organism evidence="7 8">
    <name type="scientific">[Candida] railenensis</name>
    <dbReference type="NCBI Taxonomy" id="45579"/>
    <lineage>
        <taxon>Eukaryota</taxon>
        <taxon>Fungi</taxon>
        <taxon>Dikarya</taxon>
        <taxon>Ascomycota</taxon>
        <taxon>Saccharomycotina</taxon>
        <taxon>Pichiomycetes</taxon>
        <taxon>Debaryomycetaceae</taxon>
        <taxon>Kurtzmaniella</taxon>
    </lineage>
</organism>
<keyword evidence="6" id="KW-0472">Membrane</keyword>
<dbReference type="AlphaFoldDB" id="A0A9P0VW86"/>
<dbReference type="GO" id="GO:0020037">
    <property type="term" value="F:heme binding"/>
    <property type="evidence" value="ECO:0007669"/>
    <property type="project" value="InterPro"/>
</dbReference>
<dbReference type="InterPro" id="IPR001128">
    <property type="entry name" value="Cyt_P450"/>
</dbReference>
<dbReference type="PANTHER" id="PTHR46300:SF9">
    <property type="entry name" value="P450, PUTATIVE-RELATED"/>
    <property type="match status" value="1"/>
</dbReference>
<keyword evidence="4 5" id="KW-0408">Iron</keyword>
<evidence type="ECO:0000313" key="8">
    <source>
        <dbReference type="Proteomes" id="UP000837801"/>
    </source>
</evidence>
<protein>
    <submittedName>
        <fullName evidence="7">Phenylacetate 2-hydroxylase</fullName>
    </submittedName>
</protein>
<keyword evidence="6" id="KW-1133">Transmembrane helix</keyword>
<evidence type="ECO:0000256" key="1">
    <source>
        <dbReference type="ARBA" id="ARBA00010617"/>
    </source>
</evidence>
<dbReference type="InterPro" id="IPR050364">
    <property type="entry name" value="Cytochrome_P450_fung"/>
</dbReference>
<dbReference type="GO" id="GO:0016705">
    <property type="term" value="F:oxidoreductase activity, acting on paired donors, with incorporation or reduction of molecular oxygen"/>
    <property type="evidence" value="ECO:0007669"/>
    <property type="project" value="InterPro"/>
</dbReference>
<comment type="similarity">
    <text evidence="1">Belongs to the cytochrome P450 family.</text>
</comment>
<dbReference type="OrthoDB" id="1055148at2759"/>
<feature type="transmembrane region" description="Helical" evidence="6">
    <location>
        <begin position="7"/>
        <end position="28"/>
    </location>
</feature>
<dbReference type="InterPro" id="IPR002401">
    <property type="entry name" value="Cyt_P450_E_grp-I"/>
</dbReference>
<name>A0A9P0VW86_9ASCO</name>
<keyword evidence="6" id="KW-0812">Transmembrane</keyword>
<dbReference type="GO" id="GO:0005506">
    <property type="term" value="F:iron ion binding"/>
    <property type="evidence" value="ECO:0007669"/>
    <property type="project" value="InterPro"/>
</dbReference>
<evidence type="ECO:0000256" key="4">
    <source>
        <dbReference type="ARBA" id="ARBA00023004"/>
    </source>
</evidence>
<accession>A0A9P0VW86</accession>
<proteinExistence type="inferred from homology"/>
<evidence type="ECO:0000256" key="3">
    <source>
        <dbReference type="ARBA" id="ARBA00023002"/>
    </source>
</evidence>
<dbReference type="PRINTS" id="PR00463">
    <property type="entry name" value="EP450I"/>
</dbReference>
<dbReference type="Pfam" id="PF00067">
    <property type="entry name" value="p450"/>
    <property type="match status" value="1"/>
</dbReference>